<feature type="compositionally biased region" description="Polar residues" evidence="9">
    <location>
        <begin position="428"/>
        <end position="452"/>
    </location>
</feature>
<evidence type="ECO:0000256" key="3">
    <source>
        <dbReference type="ARBA" id="ARBA00023015"/>
    </source>
</evidence>
<feature type="region of interest" description="Disordered" evidence="9">
    <location>
        <begin position="185"/>
        <end position="209"/>
    </location>
</feature>
<dbReference type="GO" id="GO:0006355">
    <property type="term" value="P:regulation of DNA-templated transcription"/>
    <property type="evidence" value="ECO:0007669"/>
    <property type="project" value="InterPro"/>
</dbReference>
<feature type="compositionally biased region" description="Polar residues" evidence="9">
    <location>
        <begin position="80"/>
        <end position="93"/>
    </location>
</feature>
<dbReference type="PROSITE" id="PS50071">
    <property type="entry name" value="HOMEOBOX_2"/>
    <property type="match status" value="1"/>
</dbReference>
<evidence type="ECO:0000313" key="11">
    <source>
        <dbReference type="EMBL" id="KAF3321837.1"/>
    </source>
</evidence>
<dbReference type="CDD" id="cd00086">
    <property type="entry name" value="homeodomain"/>
    <property type="match status" value="1"/>
</dbReference>
<dbReference type="SMART" id="SM00389">
    <property type="entry name" value="HOX"/>
    <property type="match status" value="1"/>
</dbReference>
<dbReference type="InterPro" id="IPR050224">
    <property type="entry name" value="TALE_homeobox"/>
</dbReference>
<dbReference type="Pfam" id="PF05920">
    <property type="entry name" value="Homeobox_KN"/>
    <property type="match status" value="1"/>
</dbReference>
<dbReference type="PANTHER" id="PTHR11850">
    <property type="entry name" value="HOMEOBOX PROTEIN TRANSCRIPTION FACTORS"/>
    <property type="match status" value="1"/>
</dbReference>
<dbReference type="GO" id="GO:0003677">
    <property type="term" value="F:DNA binding"/>
    <property type="evidence" value="ECO:0007669"/>
    <property type="project" value="UniProtKB-UniRule"/>
</dbReference>
<dbReference type="EMBL" id="SWLB01000026">
    <property type="protein sequence ID" value="KAF3321837.1"/>
    <property type="molecule type" value="Genomic_DNA"/>
</dbReference>
<feature type="domain" description="Homeobox" evidence="10">
    <location>
        <begin position="332"/>
        <end position="395"/>
    </location>
</feature>
<dbReference type="InterPro" id="IPR008422">
    <property type="entry name" value="KN_HD"/>
</dbReference>
<protein>
    <submittedName>
        <fullName evidence="11">BEL1-like homeodomain protein 1</fullName>
    </submittedName>
</protein>
<gene>
    <name evidence="11" type="ORF">FCM35_KLT14053</name>
</gene>
<evidence type="ECO:0000256" key="8">
    <source>
        <dbReference type="PROSITE-ProRule" id="PRU00108"/>
    </source>
</evidence>
<dbReference type="Gene3D" id="1.10.10.60">
    <property type="entry name" value="Homeodomain-like"/>
    <property type="match status" value="1"/>
</dbReference>
<comment type="subcellular location">
    <subcellularLocation>
        <location evidence="1 8">Nucleus</location>
    </subcellularLocation>
</comment>
<feature type="region of interest" description="Disordered" evidence="9">
    <location>
        <begin position="404"/>
        <end position="459"/>
    </location>
</feature>
<feature type="compositionally biased region" description="Basic and acidic residues" evidence="9">
    <location>
        <begin position="404"/>
        <end position="427"/>
    </location>
</feature>
<keyword evidence="12" id="KW-1185">Reference proteome</keyword>
<evidence type="ECO:0000256" key="7">
    <source>
        <dbReference type="ARBA" id="ARBA00023242"/>
    </source>
</evidence>
<keyword evidence="5 8" id="KW-0371">Homeobox</keyword>
<keyword evidence="6" id="KW-0804">Transcription</keyword>
<dbReference type="SMART" id="SM00574">
    <property type="entry name" value="POX"/>
    <property type="match status" value="1"/>
</dbReference>
<dbReference type="InterPro" id="IPR001356">
    <property type="entry name" value="HD"/>
</dbReference>
<feature type="DNA-binding region" description="Homeobox" evidence="8">
    <location>
        <begin position="334"/>
        <end position="396"/>
    </location>
</feature>
<evidence type="ECO:0000256" key="1">
    <source>
        <dbReference type="ARBA" id="ARBA00004123"/>
    </source>
</evidence>
<evidence type="ECO:0000256" key="5">
    <source>
        <dbReference type="ARBA" id="ARBA00023155"/>
    </source>
</evidence>
<dbReference type="SUPFAM" id="SSF46689">
    <property type="entry name" value="Homeodomain-like"/>
    <property type="match status" value="1"/>
</dbReference>
<dbReference type="InterPro" id="IPR009057">
    <property type="entry name" value="Homeodomain-like_sf"/>
</dbReference>
<reference evidence="11" key="1">
    <citation type="submission" date="2020-01" db="EMBL/GenBank/DDBJ databases">
        <title>Genome sequence of Kobresia littledalei, the first chromosome-level genome in the family Cyperaceae.</title>
        <authorList>
            <person name="Qu G."/>
        </authorList>
    </citation>
    <scope>NUCLEOTIDE SEQUENCE</scope>
    <source>
        <strain evidence="11">C.B.Clarke</strain>
        <tissue evidence="11">Leaf</tissue>
    </source>
</reference>
<dbReference type="FunFam" id="1.10.10.60:FF:000117">
    <property type="entry name" value="BEL1-like homeodomain protein 9"/>
    <property type="match status" value="1"/>
</dbReference>
<name>A0A833V323_9POAL</name>
<keyword evidence="7 8" id="KW-0539">Nucleus</keyword>
<keyword evidence="3" id="KW-0805">Transcription regulation</keyword>
<accession>A0A833V323</accession>
<evidence type="ECO:0000256" key="4">
    <source>
        <dbReference type="ARBA" id="ARBA00023125"/>
    </source>
</evidence>
<dbReference type="Pfam" id="PF07526">
    <property type="entry name" value="POX"/>
    <property type="match status" value="1"/>
</dbReference>
<proteinExistence type="inferred from homology"/>
<evidence type="ECO:0000256" key="9">
    <source>
        <dbReference type="SAM" id="MobiDB-lite"/>
    </source>
</evidence>
<organism evidence="11 12">
    <name type="scientific">Carex littledalei</name>
    <dbReference type="NCBI Taxonomy" id="544730"/>
    <lineage>
        <taxon>Eukaryota</taxon>
        <taxon>Viridiplantae</taxon>
        <taxon>Streptophyta</taxon>
        <taxon>Embryophyta</taxon>
        <taxon>Tracheophyta</taxon>
        <taxon>Spermatophyta</taxon>
        <taxon>Magnoliopsida</taxon>
        <taxon>Liliopsida</taxon>
        <taxon>Poales</taxon>
        <taxon>Cyperaceae</taxon>
        <taxon>Cyperoideae</taxon>
        <taxon>Cariceae</taxon>
        <taxon>Carex</taxon>
        <taxon>Carex subgen. Euthyceras</taxon>
    </lineage>
</organism>
<comment type="caution">
    <text evidence="11">The sequence shown here is derived from an EMBL/GenBank/DDBJ whole genome shotgun (WGS) entry which is preliminary data.</text>
</comment>
<dbReference type="OrthoDB" id="10056939at2759"/>
<keyword evidence="4 8" id="KW-0238">DNA-binding</keyword>
<dbReference type="InterPro" id="IPR006563">
    <property type="entry name" value="POX_dom"/>
</dbReference>
<dbReference type="Proteomes" id="UP000623129">
    <property type="component" value="Unassembled WGS sequence"/>
</dbReference>
<feature type="region of interest" description="Disordered" evidence="9">
    <location>
        <begin position="74"/>
        <end position="93"/>
    </location>
</feature>
<evidence type="ECO:0000256" key="6">
    <source>
        <dbReference type="ARBA" id="ARBA00023163"/>
    </source>
</evidence>
<evidence type="ECO:0000313" key="12">
    <source>
        <dbReference type="Proteomes" id="UP000623129"/>
    </source>
</evidence>
<evidence type="ECO:0000259" key="10">
    <source>
        <dbReference type="PROSITE" id="PS50071"/>
    </source>
</evidence>
<dbReference type="AlphaFoldDB" id="A0A833V323"/>
<evidence type="ECO:0000256" key="2">
    <source>
        <dbReference type="ARBA" id="ARBA00006454"/>
    </source>
</evidence>
<comment type="similarity">
    <text evidence="2">Belongs to the TALE/BELL homeobox family.</text>
</comment>
<dbReference type="GO" id="GO:0005634">
    <property type="term" value="C:nucleus"/>
    <property type="evidence" value="ECO:0007669"/>
    <property type="project" value="UniProtKB-SubCell"/>
</dbReference>
<sequence length="632" mass="69500">MAAYFTGGGTDIQAADGLQTLYLMNPGYVGFADPTSSAAGPTNMVLLNSMNSLNPIALSHVSNQQQAGNQHIVGIPLQPPSQQETSRSPSQHTQAQIQYNMWAQQQQAQTPAQQGGLSLTLSSRELSVPASVIAPTQLGTASSSSGGMHGFLIGSKYLKATQELLDEVVNVGKGGKGELGKGVSCNIGKGGGKKENKEEEETAGGQEEEKKAAVAELSTAERQELQMKKAKLVNMLDEVEQRYRQYHHQMQVVVSSFEAVAGPGSARTYTSLALQTISKQFRCLRDAITGQIRSTSMSLGEEETKTVGSRLRFIDHQLRQQRALQQLGMIQHNAWRPQRGLPERSVSILRAWLFEHFLHPYPKDSDKIMLAKQTGLTRSQVSNWFINARVRLWKPMVEEMYLEETKDQEKDDNAGENSGKTDTDKDQNSNSAAQQNSIGSKSEQQNTSLTHTKSMDQIHSDPMLTQSDSFYSADDELMQQKLKKVRYEESYRPNNMVASSIGMETRHEEVNNRELLMKFMEEGAQVGFGSTGYTMADPMGRFNSDQFAPRYGANGVSLTLGLPHCEAMPMSGAQSSFLSNDSIRLEIGTEANEYCGLGNNSAPVAPHQSNAYDMNLQSTKSFAAHLMRNFVA</sequence>